<evidence type="ECO:0000313" key="3">
    <source>
        <dbReference type="EMBL" id="GAA3656674.1"/>
    </source>
</evidence>
<keyword evidence="4" id="KW-1185">Reference proteome</keyword>
<sequence>MGGVSHPITPAEPSTLVGWREWVGLPGAGVDWLKAKVDTGAQTSSLHAFGLREFTRDGEPWVRFEVHPWQRSADDAVQVELPVHDRRRVRSSSGHAERRVVVLMDVRLLDRVIRAEVTLTRRDAMGFRMLVGRELLRNGFLVDAAGSYLGGKPPRAVRRANKRPAVEDHPPRLHRRRAEG</sequence>
<dbReference type="SUPFAM" id="SSF50630">
    <property type="entry name" value="Acid proteases"/>
    <property type="match status" value="1"/>
</dbReference>
<protein>
    <submittedName>
        <fullName evidence="3">RimK/LysX family protein</fullName>
    </submittedName>
</protein>
<dbReference type="RefSeq" id="WP_221858653.1">
    <property type="nucleotide sequence ID" value="NZ_BAAAYV010000006.1"/>
</dbReference>
<reference evidence="4" key="1">
    <citation type="journal article" date="2019" name="Int. J. Syst. Evol. Microbiol.">
        <title>The Global Catalogue of Microorganisms (GCM) 10K type strain sequencing project: providing services to taxonomists for standard genome sequencing and annotation.</title>
        <authorList>
            <consortium name="The Broad Institute Genomics Platform"/>
            <consortium name="The Broad Institute Genome Sequencing Center for Infectious Disease"/>
            <person name="Wu L."/>
            <person name="Ma J."/>
        </authorList>
    </citation>
    <scope>NUCLEOTIDE SEQUENCE [LARGE SCALE GENOMIC DNA]</scope>
    <source>
        <strain evidence="4">JCM 16546</strain>
    </source>
</reference>
<organism evidence="3 4">
    <name type="scientific">Microbacterium marinilacus</name>
    <dbReference type="NCBI Taxonomy" id="415209"/>
    <lineage>
        <taxon>Bacteria</taxon>
        <taxon>Bacillati</taxon>
        <taxon>Actinomycetota</taxon>
        <taxon>Actinomycetes</taxon>
        <taxon>Micrococcales</taxon>
        <taxon>Microbacteriaceae</taxon>
        <taxon>Microbacterium</taxon>
    </lineage>
</organism>
<dbReference type="Gene3D" id="2.40.70.10">
    <property type="entry name" value="Acid Proteases"/>
    <property type="match status" value="1"/>
</dbReference>
<evidence type="ECO:0000313" key="4">
    <source>
        <dbReference type="Proteomes" id="UP001410795"/>
    </source>
</evidence>
<dbReference type="PANTHER" id="PTHR38037">
    <property type="entry name" value="ZN_PROTEASE DOMAIN-CONTAINING PROTEIN"/>
    <property type="match status" value="1"/>
</dbReference>
<gene>
    <name evidence="3" type="ORF">GCM10022202_16190</name>
</gene>
<proteinExistence type="predicted"/>
<evidence type="ECO:0000259" key="2">
    <source>
        <dbReference type="Pfam" id="PF05618"/>
    </source>
</evidence>
<feature type="region of interest" description="Disordered" evidence="1">
    <location>
        <begin position="152"/>
        <end position="180"/>
    </location>
</feature>
<dbReference type="EMBL" id="BAAAYV010000006">
    <property type="protein sequence ID" value="GAA3656674.1"/>
    <property type="molecule type" value="Genomic_DNA"/>
</dbReference>
<feature type="domain" description="Retropepsin-like aspartic endopeptidase" evidence="2">
    <location>
        <begin position="17"/>
        <end position="149"/>
    </location>
</feature>
<comment type="caution">
    <text evidence="3">The sequence shown here is derived from an EMBL/GenBank/DDBJ whole genome shotgun (WGS) entry which is preliminary data.</text>
</comment>
<dbReference type="Proteomes" id="UP001410795">
    <property type="component" value="Unassembled WGS sequence"/>
</dbReference>
<dbReference type="InterPro" id="IPR008503">
    <property type="entry name" value="Asp_endopeptidase"/>
</dbReference>
<evidence type="ECO:0000256" key="1">
    <source>
        <dbReference type="SAM" id="MobiDB-lite"/>
    </source>
</evidence>
<dbReference type="Pfam" id="PF05618">
    <property type="entry name" value="Zn_protease"/>
    <property type="match status" value="1"/>
</dbReference>
<name>A0ABP7BCQ7_9MICO</name>
<dbReference type="InterPro" id="IPR021109">
    <property type="entry name" value="Peptidase_aspartic_dom_sf"/>
</dbReference>
<accession>A0ABP7BCQ7</accession>
<dbReference type="PANTHER" id="PTHR38037:SF1">
    <property type="entry name" value="ATP-DEPENDENT ZINC PROTEASE DOMAIN-CONTAINING PROTEIN-RELATED"/>
    <property type="match status" value="1"/>
</dbReference>